<sequence>MGLADRDYMRARARSRGHARTQASRHAAGRDRIVAIARVAIPVLSLLTYLVLMYGDMKRGGWMPDWKPALPFPESGSVTAARDLSRKRVSSHLAVQTSDANAVVQLFDPDTGAHALSIYVAGNDRVEVPVPRGIWRVRLVEGSKWHGPADYFGPNTSYETVVNLMTFDKGWHHRIDLRRRPDGNLPTRLMVSGPEPLK</sequence>
<keyword evidence="3" id="KW-1185">Reference proteome</keyword>
<name>A0ABX1CX36_9SPHN</name>
<comment type="caution">
    <text evidence="2">The sequence shown here is derived from an EMBL/GenBank/DDBJ whole genome shotgun (WGS) entry which is preliminary data.</text>
</comment>
<keyword evidence="1" id="KW-0472">Membrane</keyword>
<evidence type="ECO:0000313" key="2">
    <source>
        <dbReference type="EMBL" id="NJR80522.1"/>
    </source>
</evidence>
<protein>
    <recommendedName>
        <fullName evidence="4">DUF1214 domain-containing protein</fullName>
    </recommendedName>
</protein>
<feature type="transmembrane region" description="Helical" evidence="1">
    <location>
        <begin position="33"/>
        <end position="54"/>
    </location>
</feature>
<organism evidence="2 3">
    <name type="scientific">Sphingomonas corticis</name>
    <dbReference type="NCBI Taxonomy" id="2722791"/>
    <lineage>
        <taxon>Bacteria</taxon>
        <taxon>Pseudomonadati</taxon>
        <taxon>Pseudomonadota</taxon>
        <taxon>Alphaproteobacteria</taxon>
        <taxon>Sphingomonadales</taxon>
        <taxon>Sphingomonadaceae</taxon>
        <taxon>Sphingomonas</taxon>
    </lineage>
</organism>
<evidence type="ECO:0000313" key="3">
    <source>
        <dbReference type="Proteomes" id="UP000732399"/>
    </source>
</evidence>
<gene>
    <name evidence="2" type="ORF">HBH26_18250</name>
</gene>
<dbReference type="Proteomes" id="UP000732399">
    <property type="component" value="Unassembled WGS sequence"/>
</dbReference>
<keyword evidence="1" id="KW-1133">Transmembrane helix</keyword>
<dbReference type="RefSeq" id="WP_168136076.1">
    <property type="nucleotide sequence ID" value="NZ_JAAVJH010000020.1"/>
</dbReference>
<dbReference type="EMBL" id="JAAVJH010000020">
    <property type="protein sequence ID" value="NJR80522.1"/>
    <property type="molecule type" value="Genomic_DNA"/>
</dbReference>
<keyword evidence="1" id="KW-0812">Transmembrane</keyword>
<evidence type="ECO:0008006" key="4">
    <source>
        <dbReference type="Google" id="ProtNLM"/>
    </source>
</evidence>
<proteinExistence type="predicted"/>
<accession>A0ABX1CX36</accession>
<evidence type="ECO:0000256" key="1">
    <source>
        <dbReference type="SAM" id="Phobius"/>
    </source>
</evidence>
<reference evidence="2 3" key="1">
    <citation type="submission" date="2020-03" db="EMBL/GenBank/DDBJ databases">
        <authorList>
            <person name="Wang L."/>
            <person name="He N."/>
            <person name="Li Y."/>
            <person name="Fang Y."/>
            <person name="Zhang F."/>
        </authorList>
    </citation>
    <scope>NUCLEOTIDE SEQUENCE [LARGE SCALE GENOMIC DNA]</scope>
    <source>
        <strain evidence="2 3">36D10-4-7</strain>
    </source>
</reference>